<evidence type="ECO:0000259" key="7">
    <source>
        <dbReference type="Pfam" id="PF04377"/>
    </source>
</evidence>
<feature type="domain" description="N-end rule aminoacyl transferase C-terminal" evidence="7">
    <location>
        <begin position="141"/>
        <end position="276"/>
    </location>
</feature>
<gene>
    <name evidence="8" type="ORF">CC84DRAFT_1186050</name>
</gene>
<dbReference type="EC" id="2.3.2.8" evidence="2"/>
<dbReference type="OrthoDB" id="74183at2759"/>
<dbReference type="Proteomes" id="UP000077069">
    <property type="component" value="Unassembled WGS sequence"/>
</dbReference>
<comment type="similarity">
    <text evidence="1">Belongs to the R-transferase family.</text>
</comment>
<dbReference type="InterPro" id="IPR007472">
    <property type="entry name" value="N-end_Aminoacyl_Trfase_C"/>
</dbReference>
<evidence type="ECO:0000256" key="2">
    <source>
        <dbReference type="ARBA" id="ARBA00012025"/>
    </source>
</evidence>
<dbReference type="AlphaFoldDB" id="A0A177CH81"/>
<keyword evidence="3 8" id="KW-0808">Transferase</keyword>
<dbReference type="InterPro" id="IPR007471">
    <property type="entry name" value="N-end_Aminoacyl_Trfase_N"/>
</dbReference>
<protein>
    <recommendedName>
        <fullName evidence="2">arginyltransferase</fullName>
        <ecNumber evidence="2">2.3.2.8</ecNumber>
    </recommendedName>
</protein>
<evidence type="ECO:0000256" key="4">
    <source>
        <dbReference type="ARBA" id="ARBA00023315"/>
    </source>
</evidence>
<evidence type="ECO:0000313" key="8">
    <source>
        <dbReference type="EMBL" id="OAG06933.1"/>
    </source>
</evidence>
<dbReference type="InterPro" id="IPR030700">
    <property type="entry name" value="N-end_Aminoacyl_Trfase"/>
</dbReference>
<evidence type="ECO:0000259" key="6">
    <source>
        <dbReference type="Pfam" id="PF04376"/>
    </source>
</evidence>
<dbReference type="InParanoid" id="A0A177CH81"/>
<dbReference type="SUPFAM" id="SSF55729">
    <property type="entry name" value="Acyl-CoA N-acyltransferases (Nat)"/>
    <property type="match status" value="1"/>
</dbReference>
<dbReference type="GeneID" id="28764321"/>
<dbReference type="InterPro" id="IPR016181">
    <property type="entry name" value="Acyl_CoA_acyltransferase"/>
</dbReference>
<keyword evidence="9" id="KW-1185">Reference proteome</keyword>
<proteinExistence type="inferred from homology"/>
<evidence type="ECO:0000313" key="9">
    <source>
        <dbReference type="Proteomes" id="UP000077069"/>
    </source>
</evidence>
<feature type="domain" description="N-end aminoacyl transferase N-terminal" evidence="6">
    <location>
        <begin position="14"/>
        <end position="69"/>
    </location>
</feature>
<keyword evidence="4" id="KW-0012">Acyltransferase</keyword>
<dbReference type="STRING" id="1460663.A0A177CH81"/>
<feature type="region of interest" description="Disordered" evidence="5">
    <location>
        <begin position="309"/>
        <end position="331"/>
    </location>
</feature>
<dbReference type="GO" id="GO:0004057">
    <property type="term" value="F:arginyl-tRNA--protein transferase activity"/>
    <property type="evidence" value="ECO:0007669"/>
    <property type="project" value="UniProtKB-EC"/>
</dbReference>
<dbReference type="Pfam" id="PF04377">
    <property type="entry name" value="ATE_C"/>
    <property type="match status" value="1"/>
</dbReference>
<evidence type="ECO:0000256" key="5">
    <source>
        <dbReference type="SAM" id="MobiDB-lite"/>
    </source>
</evidence>
<evidence type="ECO:0000256" key="1">
    <source>
        <dbReference type="ARBA" id="ARBA00009991"/>
    </source>
</evidence>
<dbReference type="Pfam" id="PF04376">
    <property type="entry name" value="ATE_N"/>
    <property type="match status" value="1"/>
</dbReference>
<organism evidence="8 9">
    <name type="scientific">Paraphaeosphaeria sporulosa</name>
    <dbReference type="NCBI Taxonomy" id="1460663"/>
    <lineage>
        <taxon>Eukaryota</taxon>
        <taxon>Fungi</taxon>
        <taxon>Dikarya</taxon>
        <taxon>Ascomycota</taxon>
        <taxon>Pezizomycotina</taxon>
        <taxon>Dothideomycetes</taxon>
        <taxon>Pleosporomycetidae</taxon>
        <taxon>Pleosporales</taxon>
        <taxon>Massarineae</taxon>
        <taxon>Didymosphaeriaceae</taxon>
        <taxon>Paraphaeosphaeria</taxon>
    </lineage>
</organism>
<evidence type="ECO:0000256" key="3">
    <source>
        <dbReference type="ARBA" id="ARBA00022679"/>
    </source>
</evidence>
<dbReference type="PANTHER" id="PTHR21367">
    <property type="entry name" value="ARGININE-TRNA-PROTEIN TRANSFERASE 1"/>
    <property type="match status" value="1"/>
</dbReference>
<name>A0A177CH81_9PLEO</name>
<reference evidence="8 9" key="1">
    <citation type="submission" date="2016-05" db="EMBL/GenBank/DDBJ databases">
        <title>Comparative analysis of secretome profiles of manganese(II)-oxidizing ascomycete fungi.</title>
        <authorList>
            <consortium name="DOE Joint Genome Institute"/>
            <person name="Zeiner C.A."/>
            <person name="Purvine S.O."/>
            <person name="Zink E.M."/>
            <person name="Wu S."/>
            <person name="Pasa-Tolic L."/>
            <person name="Chaput D.L."/>
            <person name="Haridas S."/>
            <person name="Grigoriev I.V."/>
            <person name="Santelli C.M."/>
            <person name="Hansel C.M."/>
        </authorList>
    </citation>
    <scope>NUCLEOTIDE SEQUENCE [LARGE SCALE GENOMIC DNA]</scope>
    <source>
        <strain evidence="8 9">AP3s5-JAC2a</strain>
    </source>
</reference>
<sequence>MQSLVTPFGASYYFSSKSLTVDVYQGLVDRGWRRSGTVFYKPDVLRHCCPHYTIRLPVASFAPTRDHRQVINRWNRFVLGDEYSKEAAKLYPKSKADKAKQRNGFDLPGAVHESEYGNIKRPPEPAHRFEVTLEEDKFTKEKYELFSNYQQHVHHEKPSEISQSGFKRFLCESPLQRRTAQVNGKMQQLGSYHQCYRLDGRLVAMGVLDLLPHCVSGVYFLYHSDFEKWSFGKLSALREATLALEGGYQYYYMGYYIHSCVKMRYKGEYRPQYVLDPESLTWDPLEGELRALLDKKRYVSLSRERRLKEAVQGTGDDAVEPSQNETEPDPCSDFPYPTAKEASDAVSDGVSLFDLKIPGVMTEDEIKQHPLGEQRISGRNQIFVAEDLMAWEGGDIRDRSFKGITAEVVAVLGPDVAKQVIIGFG</sequence>
<dbReference type="RefSeq" id="XP_018037298.1">
    <property type="nucleotide sequence ID" value="XM_018180835.1"/>
</dbReference>
<dbReference type="FunCoup" id="A0A177CH81">
    <property type="interactions" value="610"/>
</dbReference>
<dbReference type="GO" id="GO:0005737">
    <property type="term" value="C:cytoplasm"/>
    <property type="evidence" value="ECO:0007669"/>
    <property type="project" value="TreeGrafter"/>
</dbReference>
<dbReference type="EMBL" id="KV441551">
    <property type="protein sequence ID" value="OAG06933.1"/>
    <property type="molecule type" value="Genomic_DNA"/>
</dbReference>
<accession>A0A177CH81</accession>
<dbReference type="PANTHER" id="PTHR21367:SF1">
    <property type="entry name" value="ARGINYL-TRNA--PROTEIN TRANSFERASE 1"/>
    <property type="match status" value="1"/>
</dbReference>